<dbReference type="Proteomes" id="UP000186817">
    <property type="component" value="Unassembled WGS sequence"/>
</dbReference>
<feature type="region of interest" description="Disordered" evidence="1">
    <location>
        <begin position="1"/>
        <end position="25"/>
    </location>
</feature>
<dbReference type="PANTHER" id="PTHR12734:SF0">
    <property type="entry name" value="18S RRNA (GUANINE-N(7))-METHYLTRANSFERASE-RELATED"/>
    <property type="match status" value="1"/>
</dbReference>
<evidence type="ECO:0000256" key="1">
    <source>
        <dbReference type="SAM" id="MobiDB-lite"/>
    </source>
</evidence>
<organism evidence="3 4">
    <name type="scientific">Symbiodinium microadriaticum</name>
    <name type="common">Dinoflagellate</name>
    <name type="synonym">Zooxanthella microadriatica</name>
    <dbReference type="NCBI Taxonomy" id="2951"/>
    <lineage>
        <taxon>Eukaryota</taxon>
        <taxon>Sar</taxon>
        <taxon>Alveolata</taxon>
        <taxon>Dinophyceae</taxon>
        <taxon>Suessiales</taxon>
        <taxon>Symbiodiniaceae</taxon>
        <taxon>Symbiodinium</taxon>
    </lineage>
</organism>
<keyword evidence="4" id="KW-1185">Reference proteome</keyword>
<reference evidence="3 4" key="1">
    <citation type="submission" date="2016-02" db="EMBL/GenBank/DDBJ databases">
        <title>Genome analysis of coral dinoflagellate symbionts highlights evolutionary adaptations to a symbiotic lifestyle.</title>
        <authorList>
            <person name="Aranda M."/>
            <person name="Li Y."/>
            <person name="Liew Y.J."/>
            <person name="Baumgarten S."/>
            <person name="Simakov O."/>
            <person name="Wilson M."/>
            <person name="Piel J."/>
            <person name="Ashoor H."/>
            <person name="Bougouffa S."/>
            <person name="Bajic V.B."/>
            <person name="Ryu T."/>
            <person name="Ravasi T."/>
            <person name="Bayer T."/>
            <person name="Micklem G."/>
            <person name="Kim H."/>
            <person name="Bhak J."/>
            <person name="Lajeunesse T.C."/>
            <person name="Voolstra C.R."/>
        </authorList>
    </citation>
    <scope>NUCLEOTIDE SEQUENCE [LARGE SCALE GENOMIC DNA]</scope>
    <source>
        <strain evidence="3 4">CCMP2467</strain>
    </source>
</reference>
<dbReference type="SUPFAM" id="SSF53335">
    <property type="entry name" value="S-adenosyl-L-methionine-dependent methyltransferases"/>
    <property type="match status" value="1"/>
</dbReference>
<feature type="compositionally biased region" description="Polar residues" evidence="1">
    <location>
        <begin position="1"/>
        <end position="11"/>
    </location>
</feature>
<keyword evidence="3" id="KW-0808">Transferase</keyword>
<evidence type="ECO:0000313" key="4">
    <source>
        <dbReference type="Proteomes" id="UP000186817"/>
    </source>
</evidence>
<accession>A0A1Q9DWA2</accession>
<dbReference type="Gene3D" id="3.40.50.150">
    <property type="entry name" value="Vaccinia Virus protein VP39"/>
    <property type="match status" value="1"/>
</dbReference>
<dbReference type="AlphaFoldDB" id="A0A1Q9DWA2"/>
<evidence type="ECO:0000259" key="2">
    <source>
        <dbReference type="Pfam" id="PF08241"/>
    </source>
</evidence>
<dbReference type="OrthoDB" id="422323at2759"/>
<dbReference type="GO" id="GO:0005730">
    <property type="term" value="C:nucleolus"/>
    <property type="evidence" value="ECO:0007669"/>
    <property type="project" value="TreeGrafter"/>
</dbReference>
<protein>
    <submittedName>
        <fullName evidence="3">Ribosome biogenesis methyltransferase WBSCR22</fullName>
    </submittedName>
</protein>
<feature type="domain" description="Methyltransferase type 11" evidence="2">
    <location>
        <begin position="650"/>
        <end position="732"/>
    </location>
</feature>
<dbReference type="InterPro" id="IPR039769">
    <property type="entry name" value="Bud23-like"/>
</dbReference>
<dbReference type="PANTHER" id="PTHR12734">
    <property type="entry name" value="METHYLTRANSFERASE-RELATED"/>
    <property type="match status" value="1"/>
</dbReference>
<dbReference type="EMBL" id="LSRX01000362">
    <property type="protein sequence ID" value="OLP99440.1"/>
    <property type="molecule type" value="Genomic_DNA"/>
</dbReference>
<comment type="caution">
    <text evidence="3">The sequence shown here is derived from an EMBL/GenBank/DDBJ whole genome shotgun (WGS) entry which is preliminary data.</text>
</comment>
<sequence length="923" mass="99784">MSVLETSNSVVQEAGGEGAAPGSGPSKMKELVVTLFGCLQQTKLHQTMTIEAEADWFERALDRHGSRAFRTSTAAATLVHKKAACAGLGLANNQGECTSTPQSQVTSSQDGLPRAMRPTQALTCGATALLAAAIARRGSQRPAQRRFTHSLAAIPDGELPPCVCHSKLHGADVYIIGTAHISAKSAADVEALISRVEPDRVVVELSRERISSLYPAGATATESGSLQINLENTPQGFPVVVGHSEPSESSAEEGQLIVRGPSDKVDVVNMRRALSSFSESEWLERAFKKHRYRSESLQLLPAIEMLASLSTSLFPLAQRALYMSVGTVNTVVASLRLLPAVRETCTASVVEASTPKPGPIILGDVENEDLFDPVGALEVTRGQPVWMRLAGPFVPPPGGGINLPQALKHVFAGTTKKGVGTQLLAANVVLTVYALVKDGLIDPSAWATPPKLISSWEAVAAPLLAMGMTNSLIAAIFMFLLTATRDEQLFRALAEAAKTAVEEKGDGRIVMVCGVAHVNGIARHVHSQERNLGSFPARLHTDLRHVVEMLRRGKQPRFGGSRLAMLEEAMATPSSHYRTQAELRQQIEAWKETDRSNFDADRYYDSWRAAGYTEHNRGSQETLARRALQLCSIHTGEPPVDHTKECLLAVDLGCGSGLSTAVACRVRADTLGTIGVDLSWEMLRSPEWEEVSSSPSPLSGERLRCDLAQPLPFRAGVFDLCYSVSAVHYLAQGSATRTAEQRISALTKSLRDVLCAGSRPCALQAYLTRDSNALQLFRDVAEQDGWALCDLVVDQSHGRPAERDFLYLVRSLRPGIERPPRCALYAHANATCALALEAWAKAAGIAPVCLDGGHRAWLVREHDRFAKRMVRLHKRCQTDGATLDHAEPLEDQSKVLAEKLQAVETEVSDEEARLSAVLGLLHT</sequence>
<dbReference type="GO" id="GO:0070476">
    <property type="term" value="P:rRNA (guanine-N7)-methylation"/>
    <property type="evidence" value="ECO:0007669"/>
    <property type="project" value="InterPro"/>
</dbReference>
<name>A0A1Q9DWA2_SYMMI</name>
<dbReference type="InterPro" id="IPR013216">
    <property type="entry name" value="Methyltransf_11"/>
</dbReference>
<proteinExistence type="predicted"/>
<dbReference type="InterPro" id="IPR029063">
    <property type="entry name" value="SAM-dependent_MTases_sf"/>
</dbReference>
<dbReference type="GO" id="GO:0016435">
    <property type="term" value="F:rRNA (guanine) methyltransferase activity"/>
    <property type="evidence" value="ECO:0007669"/>
    <property type="project" value="InterPro"/>
</dbReference>
<evidence type="ECO:0000313" key="3">
    <source>
        <dbReference type="EMBL" id="OLP99440.1"/>
    </source>
</evidence>
<dbReference type="Pfam" id="PF08241">
    <property type="entry name" value="Methyltransf_11"/>
    <property type="match status" value="1"/>
</dbReference>
<gene>
    <name evidence="3" type="primary">WBSCR22</name>
    <name evidence="3" type="ORF">AK812_SmicGene17996</name>
</gene>
<keyword evidence="3" id="KW-0489">Methyltransferase</keyword>